<proteinExistence type="predicted"/>
<organism evidence="2 3">
    <name type="scientific">Chlorella sorokiniana</name>
    <name type="common">Freshwater green alga</name>
    <dbReference type="NCBI Taxonomy" id="3076"/>
    <lineage>
        <taxon>Eukaryota</taxon>
        <taxon>Viridiplantae</taxon>
        <taxon>Chlorophyta</taxon>
        <taxon>core chlorophytes</taxon>
        <taxon>Trebouxiophyceae</taxon>
        <taxon>Chlorellales</taxon>
        <taxon>Chlorellaceae</taxon>
        <taxon>Chlorella clade</taxon>
        <taxon>Chlorella</taxon>
    </lineage>
</organism>
<comment type="caution">
    <text evidence="2">The sequence shown here is derived from an EMBL/GenBank/DDBJ whole genome shotgun (WGS) entry which is preliminary data.</text>
</comment>
<gene>
    <name evidence="2" type="ORF">C2E21_7914</name>
</gene>
<keyword evidence="3" id="KW-1185">Reference proteome</keyword>
<dbReference type="Proteomes" id="UP000239899">
    <property type="component" value="Unassembled WGS sequence"/>
</dbReference>
<evidence type="ECO:0000313" key="3">
    <source>
        <dbReference type="Proteomes" id="UP000239899"/>
    </source>
</evidence>
<reference evidence="2 3" key="1">
    <citation type="journal article" date="2018" name="Plant J.">
        <title>Genome sequences of Chlorella sorokiniana UTEX 1602 and Micractinium conductrix SAG 241.80: implications to maltose excretion by a green alga.</title>
        <authorList>
            <person name="Arriola M.B."/>
            <person name="Velmurugan N."/>
            <person name="Zhang Y."/>
            <person name="Plunkett M.H."/>
            <person name="Hondzo H."/>
            <person name="Barney B.M."/>
        </authorList>
    </citation>
    <scope>NUCLEOTIDE SEQUENCE [LARGE SCALE GENOMIC DNA]</scope>
    <source>
        <strain evidence="3">UTEX 1602</strain>
    </source>
</reference>
<name>A0A2P6TGP4_CHLSO</name>
<keyword evidence="1" id="KW-0812">Transmembrane</keyword>
<sequence length="84" mass="9283">MEEETDSDEDLDLFPEEAQGDPEFIIENVLALVLIGLGALALGNVLLKLVIVAYSLVSAAVRYTIIGMFLAAMLIGFQPGRWWW</sequence>
<protein>
    <submittedName>
        <fullName evidence="2">Uncharacterized protein</fullName>
    </submittedName>
</protein>
<keyword evidence="1" id="KW-0472">Membrane</keyword>
<dbReference type="AlphaFoldDB" id="A0A2P6TGP4"/>
<evidence type="ECO:0000313" key="2">
    <source>
        <dbReference type="EMBL" id="PRW33294.1"/>
    </source>
</evidence>
<dbReference type="EMBL" id="LHPG02000017">
    <property type="protein sequence ID" value="PRW33294.1"/>
    <property type="molecule type" value="Genomic_DNA"/>
</dbReference>
<evidence type="ECO:0000256" key="1">
    <source>
        <dbReference type="SAM" id="Phobius"/>
    </source>
</evidence>
<dbReference type="OrthoDB" id="10554245at2759"/>
<keyword evidence="1" id="KW-1133">Transmembrane helix</keyword>
<accession>A0A2P6TGP4</accession>
<feature type="transmembrane region" description="Helical" evidence="1">
    <location>
        <begin position="24"/>
        <end position="47"/>
    </location>
</feature>
<feature type="transmembrane region" description="Helical" evidence="1">
    <location>
        <begin position="59"/>
        <end position="77"/>
    </location>
</feature>